<dbReference type="CDD" id="cd12108">
    <property type="entry name" value="Hr-like"/>
    <property type="match status" value="1"/>
</dbReference>
<dbReference type="RefSeq" id="WP_255929136.1">
    <property type="nucleotide sequence ID" value="NZ_JANFNH010000019.1"/>
</dbReference>
<evidence type="ECO:0000256" key="1">
    <source>
        <dbReference type="SAM" id="MobiDB-lite"/>
    </source>
</evidence>
<gene>
    <name evidence="3" type="ORF">NON19_17470</name>
</gene>
<feature type="compositionally biased region" description="Pro residues" evidence="1">
    <location>
        <begin position="151"/>
        <end position="160"/>
    </location>
</feature>
<dbReference type="PANTHER" id="PTHR35585:SF1">
    <property type="entry name" value="HHE DOMAIN PROTEIN (AFU_ORTHOLOGUE AFUA_4G00730)"/>
    <property type="match status" value="1"/>
</dbReference>
<dbReference type="InterPro" id="IPR012312">
    <property type="entry name" value="Hemerythrin-like"/>
</dbReference>
<evidence type="ECO:0000313" key="4">
    <source>
        <dbReference type="Proteomes" id="UP001206206"/>
    </source>
</evidence>
<name>A0ABT1PEI2_9ACTN</name>
<evidence type="ECO:0000313" key="3">
    <source>
        <dbReference type="EMBL" id="MCQ4043761.1"/>
    </source>
</evidence>
<dbReference type="EMBL" id="JANFNH010000019">
    <property type="protein sequence ID" value="MCQ4043761.1"/>
    <property type="molecule type" value="Genomic_DNA"/>
</dbReference>
<comment type="caution">
    <text evidence="3">The sequence shown here is derived from an EMBL/GenBank/DDBJ whole genome shotgun (WGS) entry which is preliminary data.</text>
</comment>
<reference evidence="3 4" key="1">
    <citation type="submission" date="2022-06" db="EMBL/GenBank/DDBJ databases">
        <title>Draft genome sequence of type strain Streptomyces rubrisoli DSM 42083.</title>
        <authorList>
            <person name="Duangmal K."/>
            <person name="Klaysubun C."/>
        </authorList>
    </citation>
    <scope>NUCLEOTIDE SEQUENCE [LARGE SCALE GENOMIC DNA]</scope>
    <source>
        <strain evidence="3 4">DSM 42083</strain>
    </source>
</reference>
<dbReference type="Proteomes" id="UP001206206">
    <property type="component" value="Unassembled WGS sequence"/>
</dbReference>
<evidence type="ECO:0000259" key="2">
    <source>
        <dbReference type="Pfam" id="PF01814"/>
    </source>
</evidence>
<dbReference type="PANTHER" id="PTHR35585">
    <property type="entry name" value="HHE DOMAIN PROTEIN (AFU_ORTHOLOGUE AFUA_4G00730)"/>
    <property type="match status" value="1"/>
</dbReference>
<organism evidence="3 4">
    <name type="scientific">Streptantibioticus rubrisoli</name>
    <dbReference type="NCBI Taxonomy" id="1387313"/>
    <lineage>
        <taxon>Bacteria</taxon>
        <taxon>Bacillati</taxon>
        <taxon>Actinomycetota</taxon>
        <taxon>Actinomycetes</taxon>
        <taxon>Kitasatosporales</taxon>
        <taxon>Streptomycetaceae</taxon>
        <taxon>Streptantibioticus</taxon>
    </lineage>
</organism>
<feature type="domain" description="Hemerythrin-like" evidence="2">
    <location>
        <begin position="7"/>
        <end position="125"/>
    </location>
</feature>
<dbReference type="Gene3D" id="1.20.120.520">
    <property type="entry name" value="nmb1532 protein domain like"/>
    <property type="match status" value="1"/>
</dbReference>
<sequence>MEHKPDVIEELTADHREVEVLFERLYGMAPGCAERKLTLDALTIELVRHSVAEEQHLYPAVREHLEGGDLLADKEIADHGHIEELLKAFEGRDADDRDFDQLVRQLHTEVNAHVEDEERNLFPKLRDGVHPYVLELLGDKVREAKKTAPTRPHPQAPSTPPLNKLLAPGLGLVDRVRDYVTGRGHSTSD</sequence>
<accession>A0ABT1PEI2</accession>
<proteinExistence type="predicted"/>
<feature type="region of interest" description="Disordered" evidence="1">
    <location>
        <begin position="145"/>
        <end position="166"/>
    </location>
</feature>
<dbReference type="Pfam" id="PF01814">
    <property type="entry name" value="Hemerythrin"/>
    <property type="match status" value="1"/>
</dbReference>
<keyword evidence="4" id="KW-1185">Reference proteome</keyword>
<protein>
    <submittedName>
        <fullName evidence="3">Hemerythrin domain-containing protein</fullName>
    </submittedName>
</protein>